<dbReference type="Pfam" id="PF13624">
    <property type="entry name" value="SurA_N_3"/>
    <property type="match status" value="1"/>
</dbReference>
<evidence type="ECO:0000256" key="1">
    <source>
        <dbReference type="SAM" id="MobiDB-lite"/>
    </source>
</evidence>
<feature type="region of interest" description="Disordered" evidence="1">
    <location>
        <begin position="22"/>
        <end position="54"/>
    </location>
</feature>
<comment type="caution">
    <text evidence="3">The sequence shown here is derived from an EMBL/GenBank/DDBJ whole genome shotgun (WGS) entry which is preliminary data.</text>
</comment>
<dbReference type="EMBL" id="PVTX01000001">
    <property type="protein sequence ID" value="PRZ10480.1"/>
    <property type="molecule type" value="Genomic_DNA"/>
</dbReference>
<dbReference type="RefSeq" id="WP_106264995.1">
    <property type="nucleotide sequence ID" value="NZ_PVTX01000001.1"/>
</dbReference>
<organism evidence="3 4">
    <name type="scientific">Isoptericola halotolerans</name>
    <dbReference type="NCBI Taxonomy" id="300560"/>
    <lineage>
        <taxon>Bacteria</taxon>
        <taxon>Bacillati</taxon>
        <taxon>Actinomycetota</taxon>
        <taxon>Actinomycetes</taxon>
        <taxon>Micrococcales</taxon>
        <taxon>Promicromonosporaceae</taxon>
        <taxon>Isoptericola</taxon>
    </lineage>
</organism>
<evidence type="ECO:0000313" key="3">
    <source>
        <dbReference type="EMBL" id="PRZ10480.1"/>
    </source>
</evidence>
<dbReference type="PANTHER" id="PTHR47245">
    <property type="entry name" value="PEPTIDYLPROLYL ISOMERASE"/>
    <property type="match status" value="1"/>
</dbReference>
<proteinExistence type="predicted"/>
<dbReference type="PROSITE" id="PS51257">
    <property type="entry name" value="PROKAR_LIPOPROTEIN"/>
    <property type="match status" value="1"/>
</dbReference>
<reference evidence="3 4" key="1">
    <citation type="submission" date="2018-03" db="EMBL/GenBank/DDBJ databases">
        <title>Comparative analysis of microorganisms from saline springs in Andes Mountain Range, Colombia.</title>
        <authorList>
            <person name="Rubin E."/>
        </authorList>
    </citation>
    <scope>NUCLEOTIDE SEQUENCE [LARGE SCALE GENOMIC DNA]</scope>
    <source>
        <strain evidence="3 4">CG 23</strain>
    </source>
</reference>
<dbReference type="Proteomes" id="UP000239895">
    <property type="component" value="Unassembled WGS sequence"/>
</dbReference>
<keyword evidence="4" id="KW-1185">Reference proteome</keyword>
<gene>
    <name evidence="3" type="ORF">BCL65_101625</name>
</gene>
<dbReference type="SUPFAM" id="SSF109998">
    <property type="entry name" value="Triger factor/SurA peptide-binding domain-like"/>
    <property type="match status" value="1"/>
</dbReference>
<dbReference type="PANTHER" id="PTHR47245:SF2">
    <property type="entry name" value="PEPTIDYL-PROLYL CIS-TRANS ISOMERASE HP_0175-RELATED"/>
    <property type="match status" value="1"/>
</dbReference>
<sequence length="253" mass="26490">MSIKRPLVALSVAAVVALAGCTSETDGQNPPSSPSAEASPEAGAGAPEPDLEDVPDVVAEVNGEDVERAEFVTAYEGQLQQAAMSQQTTGQEVDQDALKQQVAEQLVGNRLLTQAATEAGIEATDEDIETTLEGIAAQNGLQSADEVVAALGEQGISEDEVREDAAAQFQVNAYIEAEADIEEPSEDELREQYDTLVEQMGSQGGEGASQAEIPPFEDVRDQLAQQAVGEQQAAAVDGIVATLRDEGDVTIHL</sequence>
<dbReference type="GO" id="GO:0016853">
    <property type="term" value="F:isomerase activity"/>
    <property type="evidence" value="ECO:0007669"/>
    <property type="project" value="UniProtKB-KW"/>
</dbReference>
<dbReference type="InterPro" id="IPR050245">
    <property type="entry name" value="PrsA_foldase"/>
</dbReference>
<feature type="chain" id="PRO_5047112454" evidence="2">
    <location>
        <begin position="20"/>
        <end position="253"/>
    </location>
</feature>
<dbReference type="InterPro" id="IPR027304">
    <property type="entry name" value="Trigger_fact/SurA_dom_sf"/>
</dbReference>
<feature type="signal peptide" evidence="2">
    <location>
        <begin position="1"/>
        <end position="19"/>
    </location>
</feature>
<feature type="compositionally biased region" description="Low complexity" evidence="1">
    <location>
        <begin position="34"/>
        <end position="48"/>
    </location>
</feature>
<keyword evidence="2" id="KW-0732">Signal</keyword>
<name>A0ABX5EJ14_9MICO</name>
<evidence type="ECO:0000313" key="4">
    <source>
        <dbReference type="Proteomes" id="UP000239895"/>
    </source>
</evidence>
<evidence type="ECO:0000256" key="2">
    <source>
        <dbReference type="SAM" id="SignalP"/>
    </source>
</evidence>
<accession>A0ABX5EJ14</accession>
<keyword evidence="3" id="KW-0413">Isomerase</keyword>
<protein>
    <submittedName>
        <fullName evidence="3">Peptidyl-prolyl cis-trans isomerase SurA</fullName>
    </submittedName>
</protein>
<dbReference type="Gene3D" id="1.10.4030.10">
    <property type="entry name" value="Porin chaperone SurA, peptide-binding domain"/>
    <property type="match status" value="1"/>
</dbReference>